<organism evidence="3 4">
    <name type="scientific">Dryococelus australis</name>
    <dbReference type="NCBI Taxonomy" id="614101"/>
    <lineage>
        <taxon>Eukaryota</taxon>
        <taxon>Metazoa</taxon>
        <taxon>Ecdysozoa</taxon>
        <taxon>Arthropoda</taxon>
        <taxon>Hexapoda</taxon>
        <taxon>Insecta</taxon>
        <taxon>Pterygota</taxon>
        <taxon>Neoptera</taxon>
        <taxon>Polyneoptera</taxon>
        <taxon>Phasmatodea</taxon>
        <taxon>Verophasmatodea</taxon>
        <taxon>Anareolatae</taxon>
        <taxon>Phasmatidae</taxon>
        <taxon>Eurycanthinae</taxon>
        <taxon>Dryococelus</taxon>
    </lineage>
</organism>
<dbReference type="PANTHER" id="PTHR10492:SF94">
    <property type="entry name" value="ATP-DEPENDENT DNA HELICASE"/>
    <property type="match status" value="1"/>
</dbReference>
<dbReference type="InterPro" id="IPR049163">
    <property type="entry name" value="Pif1-like_2B_dom"/>
</dbReference>
<feature type="domain" description="DNA helicase Pif1-like 2B" evidence="2">
    <location>
        <begin position="221"/>
        <end position="260"/>
    </location>
</feature>
<keyword evidence="4" id="KW-1185">Reference proteome</keyword>
<reference evidence="3 4" key="1">
    <citation type="submission" date="2023-02" db="EMBL/GenBank/DDBJ databases">
        <title>LHISI_Scaffold_Assembly.</title>
        <authorList>
            <person name="Stuart O.P."/>
            <person name="Cleave R."/>
            <person name="Magrath M.J.L."/>
            <person name="Mikheyev A.S."/>
        </authorList>
    </citation>
    <scope>NUCLEOTIDE SEQUENCE [LARGE SCALE GENOMIC DNA]</scope>
    <source>
        <strain evidence="3">Daus_M_001</strain>
        <tissue evidence="3">Leg muscle</tissue>
    </source>
</reference>
<evidence type="ECO:0000259" key="2">
    <source>
        <dbReference type="Pfam" id="PF21530"/>
    </source>
</evidence>
<evidence type="ECO:0000256" key="1">
    <source>
        <dbReference type="SAM" id="SignalP"/>
    </source>
</evidence>
<dbReference type="Pfam" id="PF21530">
    <property type="entry name" value="Pif1_2B_dom"/>
    <property type="match status" value="1"/>
</dbReference>
<feature type="signal peptide" evidence="1">
    <location>
        <begin position="1"/>
        <end position="39"/>
    </location>
</feature>
<dbReference type="EMBL" id="JARBHB010000003">
    <property type="protein sequence ID" value="KAJ8890817.1"/>
    <property type="molecule type" value="Genomic_DNA"/>
</dbReference>
<feature type="chain" id="PRO_5045632396" description="DNA helicase Pif1-like 2B domain-containing protein" evidence="1">
    <location>
        <begin position="40"/>
        <end position="366"/>
    </location>
</feature>
<proteinExistence type="predicted"/>
<comment type="caution">
    <text evidence="3">The sequence shown here is derived from an EMBL/GenBank/DDBJ whole genome shotgun (WGS) entry which is preliminary data.</text>
</comment>
<evidence type="ECO:0000313" key="4">
    <source>
        <dbReference type="Proteomes" id="UP001159363"/>
    </source>
</evidence>
<accession>A0ABQ9I2I7</accession>
<dbReference type="PANTHER" id="PTHR10492">
    <property type="match status" value="1"/>
</dbReference>
<evidence type="ECO:0000313" key="3">
    <source>
        <dbReference type="EMBL" id="KAJ8890817.1"/>
    </source>
</evidence>
<gene>
    <name evidence="3" type="ORF">PR048_010326</name>
</gene>
<name>A0ABQ9I2I7_9NEOP</name>
<protein>
    <recommendedName>
        <fullName evidence="2">DNA helicase Pif1-like 2B domain-containing protein</fullName>
    </recommendedName>
</protein>
<sequence>MWKSREKGGFITISLILNVSHLATKELLCLCLLLHNVRGTTSFEDLRSVRHTVHRTYKLACMDLLLDRDDIYQVTTYETARWRVPGRLRVLITHILFHCNIADPQAMYNNINPYILDATGDDLEASKNRALMISSSAWVSSINLLLITGSISKCDGCRCCRVVLFSLQIISMRAILFPRNEDVDDINAIMVARLGGDRRRFLSHGQLEDSSKDSMNVRIKYLKSLTVSSLPPHYSNLAVGSGITLIRNIDTKHGLCNGTRSSPALTRARGPEFHGLICCILRLASLSPSVGDSFLSVWHSPLPSIRAKAYTLINLYSAMRSFRWILSSEDLRLFLGSGKTVFCHHLAREHKNQKVTLNFVYPEMRH</sequence>
<dbReference type="Proteomes" id="UP001159363">
    <property type="component" value="Chromosome 3"/>
</dbReference>
<keyword evidence="1" id="KW-0732">Signal</keyword>